<sequence>MKITKTTKLAAAAIAFAGLLFTNTTTKAQSTGHDSQAWRFGIGVEPGLPVGNMRDFSHFALGGTARLQKDLNGSVSVMLTSGYTNYFARNYDLPGGGKTNLNDYGIVPVKAGVKAFFAPHAYVSGEVGAGFETNDNAYNGYDKGTKLILSPGIGYAMSGSGLDIGVRYDNYSGANSPNYGQVALRVAYGFKL</sequence>
<evidence type="ECO:0000256" key="1">
    <source>
        <dbReference type="SAM" id="SignalP"/>
    </source>
</evidence>
<evidence type="ECO:0000313" key="2">
    <source>
        <dbReference type="EMBL" id="WCT10054.1"/>
    </source>
</evidence>
<feature type="signal peptide" evidence="1">
    <location>
        <begin position="1"/>
        <end position="28"/>
    </location>
</feature>
<name>A0ABY7T1F0_9SPHI</name>
<accession>A0ABY7T1F0</accession>
<feature type="chain" id="PRO_5047470190" description="Outer membrane protein with beta-barrel domain" evidence="1">
    <location>
        <begin position="29"/>
        <end position="192"/>
    </location>
</feature>
<evidence type="ECO:0008006" key="4">
    <source>
        <dbReference type="Google" id="ProtNLM"/>
    </source>
</evidence>
<keyword evidence="3" id="KW-1185">Reference proteome</keyword>
<dbReference type="EMBL" id="CP117167">
    <property type="protein sequence ID" value="WCT10054.1"/>
    <property type="molecule type" value="Genomic_DNA"/>
</dbReference>
<evidence type="ECO:0000313" key="3">
    <source>
        <dbReference type="Proteomes" id="UP001216139"/>
    </source>
</evidence>
<proteinExistence type="predicted"/>
<reference evidence="2 3" key="1">
    <citation type="submission" date="2023-02" db="EMBL/GenBank/DDBJ databases">
        <title>Genome sequence of Mucilaginibacter jinjuensis strain KACC 16571.</title>
        <authorList>
            <person name="Kim S."/>
            <person name="Heo J."/>
            <person name="Kwon S.-W."/>
        </authorList>
    </citation>
    <scope>NUCLEOTIDE SEQUENCE [LARGE SCALE GENOMIC DNA]</scope>
    <source>
        <strain evidence="2 3">KACC 16571</strain>
    </source>
</reference>
<organism evidence="2 3">
    <name type="scientific">Mucilaginibacter jinjuensis</name>
    <dbReference type="NCBI Taxonomy" id="1176721"/>
    <lineage>
        <taxon>Bacteria</taxon>
        <taxon>Pseudomonadati</taxon>
        <taxon>Bacteroidota</taxon>
        <taxon>Sphingobacteriia</taxon>
        <taxon>Sphingobacteriales</taxon>
        <taxon>Sphingobacteriaceae</taxon>
        <taxon>Mucilaginibacter</taxon>
    </lineage>
</organism>
<protein>
    <recommendedName>
        <fullName evidence="4">Outer membrane protein with beta-barrel domain</fullName>
    </recommendedName>
</protein>
<keyword evidence="1" id="KW-0732">Signal</keyword>
<dbReference type="RefSeq" id="WP_273628153.1">
    <property type="nucleotide sequence ID" value="NZ_CP117167.1"/>
</dbReference>
<dbReference type="Proteomes" id="UP001216139">
    <property type="component" value="Chromosome"/>
</dbReference>
<gene>
    <name evidence="2" type="ORF">PQO05_15075</name>
</gene>